<keyword evidence="9" id="KW-1185">Reference proteome</keyword>
<keyword evidence="5 6" id="KW-0472">Membrane</keyword>
<dbReference type="PANTHER" id="PTHR43791">
    <property type="entry name" value="PERMEASE-RELATED"/>
    <property type="match status" value="1"/>
</dbReference>
<sequence>MAAIDEKAKPTVTGTEIEEAEVTVNYTPEQIQHRFETLRGLSQGEMEALNKKVRRTIDWRLMPCITMMFLMSYLDRINVSNARLAGLQEDLHMTDTVWNAGISTFYVGYLIGQLPGNLLLAKTDPKYFLPGIMLCWSAGTICMPAMTNGVGFCVARFFVGLTEAPFFPGITLMTSSWYNKEENPIRMAIWHAGNTISNIISGFLAAGILEHMDGVSGLHAWQWFFLIEGIASIVVALVAFFVLPSWPHNTKFLSEQEKEMAQYRILVSNGGREETVGGTWDGLKDAVKDPFTWLFCGMHFALVTAQSFKDFFPSIVKTFGFDSMTTYLVQAPPYAIAYISACLIAWSSGHFQESFWHIVIPIGLAAIGCSVLISTLNVGARYFGIILLISGTYNGLNLQLSWETTLVPAPRTKKAALIAIANCISQTSHWFSPYFFPTSQEPFYRLGGGLILVGCLLTLAVSLGIVWRAKKLNKKMDLQQGWTPDCGFERGWRHRT</sequence>
<evidence type="ECO:0000256" key="2">
    <source>
        <dbReference type="ARBA" id="ARBA00022448"/>
    </source>
</evidence>
<dbReference type="Gene3D" id="1.20.1250.20">
    <property type="entry name" value="MFS general substrate transporter like domains"/>
    <property type="match status" value="1"/>
</dbReference>
<evidence type="ECO:0000256" key="4">
    <source>
        <dbReference type="ARBA" id="ARBA00022989"/>
    </source>
</evidence>
<feature type="domain" description="Major facilitator superfamily (MFS) profile" evidence="7">
    <location>
        <begin position="61"/>
        <end position="472"/>
    </location>
</feature>
<evidence type="ECO:0000256" key="1">
    <source>
        <dbReference type="ARBA" id="ARBA00004141"/>
    </source>
</evidence>
<feature type="transmembrane region" description="Helical" evidence="6">
    <location>
        <begin position="382"/>
        <end position="402"/>
    </location>
</feature>
<proteinExistence type="predicted"/>
<dbReference type="SUPFAM" id="SSF103473">
    <property type="entry name" value="MFS general substrate transporter"/>
    <property type="match status" value="1"/>
</dbReference>
<dbReference type="InParanoid" id="W2RK71"/>
<dbReference type="PROSITE" id="PS50850">
    <property type="entry name" value="MFS"/>
    <property type="match status" value="1"/>
</dbReference>
<dbReference type="GO" id="GO:0022857">
    <property type="term" value="F:transmembrane transporter activity"/>
    <property type="evidence" value="ECO:0007669"/>
    <property type="project" value="InterPro"/>
</dbReference>
<dbReference type="InterPro" id="IPR036259">
    <property type="entry name" value="MFS_trans_sf"/>
</dbReference>
<dbReference type="InterPro" id="IPR011701">
    <property type="entry name" value="MFS"/>
</dbReference>
<feature type="transmembrane region" description="Helical" evidence="6">
    <location>
        <begin position="190"/>
        <end position="209"/>
    </location>
</feature>
<dbReference type="VEuPathDB" id="FungiDB:HMPREF1541_07848"/>
<feature type="transmembrane region" description="Helical" evidence="6">
    <location>
        <begin position="358"/>
        <end position="376"/>
    </location>
</feature>
<feature type="transmembrane region" description="Helical" evidence="6">
    <location>
        <begin position="127"/>
        <end position="146"/>
    </location>
</feature>
<feature type="transmembrane region" description="Helical" evidence="6">
    <location>
        <begin position="221"/>
        <end position="243"/>
    </location>
</feature>
<evidence type="ECO:0000313" key="8">
    <source>
        <dbReference type="EMBL" id="ETN36861.1"/>
    </source>
</evidence>
<evidence type="ECO:0000313" key="9">
    <source>
        <dbReference type="Proteomes" id="UP000030752"/>
    </source>
</evidence>
<dbReference type="FunFam" id="1.20.1250.20:FF:000013">
    <property type="entry name" value="MFS general substrate transporter"/>
    <property type="match status" value="1"/>
</dbReference>
<protein>
    <recommendedName>
        <fullName evidence="7">Major facilitator superfamily (MFS) profile domain-containing protein</fullName>
    </recommendedName>
</protein>
<dbReference type="OrthoDB" id="2250022at2759"/>
<keyword evidence="4 6" id="KW-1133">Transmembrane helix</keyword>
<feature type="transmembrane region" description="Helical" evidence="6">
    <location>
        <begin position="97"/>
        <end position="120"/>
    </location>
</feature>
<feature type="transmembrane region" description="Helical" evidence="6">
    <location>
        <begin position="59"/>
        <end position="77"/>
    </location>
</feature>
<dbReference type="Proteomes" id="UP000030752">
    <property type="component" value="Unassembled WGS sequence"/>
</dbReference>
<dbReference type="RefSeq" id="XP_008720393.1">
    <property type="nucleotide sequence ID" value="XM_008722171.1"/>
</dbReference>
<feature type="transmembrane region" description="Helical" evidence="6">
    <location>
        <begin position="443"/>
        <end position="467"/>
    </location>
</feature>
<feature type="transmembrane region" description="Helical" evidence="6">
    <location>
        <begin position="158"/>
        <end position="178"/>
    </location>
</feature>
<dbReference type="eggNOG" id="KOG2533">
    <property type="taxonomic scope" value="Eukaryota"/>
</dbReference>
<reference evidence="8 9" key="1">
    <citation type="submission" date="2013-03" db="EMBL/GenBank/DDBJ databases">
        <title>The Genome Sequence of Phialophora europaea CBS 101466.</title>
        <authorList>
            <consortium name="The Broad Institute Genomics Platform"/>
            <person name="Cuomo C."/>
            <person name="de Hoog S."/>
            <person name="Gorbushina A."/>
            <person name="Walker B."/>
            <person name="Young S.K."/>
            <person name="Zeng Q."/>
            <person name="Gargeya S."/>
            <person name="Fitzgerald M."/>
            <person name="Haas B."/>
            <person name="Abouelleil A."/>
            <person name="Allen A.W."/>
            <person name="Alvarado L."/>
            <person name="Arachchi H.M."/>
            <person name="Berlin A.M."/>
            <person name="Chapman S.B."/>
            <person name="Gainer-Dewar J."/>
            <person name="Goldberg J."/>
            <person name="Griggs A."/>
            <person name="Gujja S."/>
            <person name="Hansen M."/>
            <person name="Howarth C."/>
            <person name="Imamovic A."/>
            <person name="Ireland A."/>
            <person name="Larimer J."/>
            <person name="McCowan C."/>
            <person name="Murphy C."/>
            <person name="Pearson M."/>
            <person name="Poon T.W."/>
            <person name="Priest M."/>
            <person name="Roberts A."/>
            <person name="Saif S."/>
            <person name="Shea T."/>
            <person name="Sisk P."/>
            <person name="Sykes S."/>
            <person name="Wortman J."/>
            <person name="Nusbaum C."/>
            <person name="Birren B."/>
        </authorList>
    </citation>
    <scope>NUCLEOTIDE SEQUENCE [LARGE SCALE GENOMIC DNA]</scope>
    <source>
        <strain evidence="8 9">CBS 101466</strain>
    </source>
</reference>
<organism evidence="8 9">
    <name type="scientific">Cyphellophora europaea (strain CBS 101466)</name>
    <name type="common">Phialophora europaea</name>
    <dbReference type="NCBI Taxonomy" id="1220924"/>
    <lineage>
        <taxon>Eukaryota</taxon>
        <taxon>Fungi</taxon>
        <taxon>Dikarya</taxon>
        <taxon>Ascomycota</taxon>
        <taxon>Pezizomycotina</taxon>
        <taxon>Eurotiomycetes</taxon>
        <taxon>Chaetothyriomycetidae</taxon>
        <taxon>Chaetothyriales</taxon>
        <taxon>Cyphellophoraceae</taxon>
        <taxon>Cyphellophora</taxon>
    </lineage>
</organism>
<evidence type="ECO:0000256" key="6">
    <source>
        <dbReference type="SAM" id="Phobius"/>
    </source>
</evidence>
<evidence type="ECO:0000256" key="5">
    <source>
        <dbReference type="ARBA" id="ARBA00023136"/>
    </source>
</evidence>
<name>W2RK71_CYPE1</name>
<dbReference type="EMBL" id="KB822724">
    <property type="protein sequence ID" value="ETN36861.1"/>
    <property type="molecule type" value="Genomic_DNA"/>
</dbReference>
<dbReference type="GO" id="GO:0016020">
    <property type="term" value="C:membrane"/>
    <property type="evidence" value="ECO:0007669"/>
    <property type="project" value="UniProtKB-SubCell"/>
</dbReference>
<dbReference type="HOGENOM" id="CLU_001265_0_6_1"/>
<comment type="subcellular location">
    <subcellularLocation>
        <location evidence="1">Membrane</location>
        <topology evidence="1">Multi-pass membrane protein</topology>
    </subcellularLocation>
</comment>
<gene>
    <name evidence="8" type="ORF">HMPREF1541_07848</name>
</gene>
<dbReference type="GeneID" id="19975187"/>
<feature type="transmembrane region" description="Helical" evidence="6">
    <location>
        <begin position="328"/>
        <end position="346"/>
    </location>
</feature>
<keyword evidence="2" id="KW-0813">Transport</keyword>
<dbReference type="AlphaFoldDB" id="W2RK71"/>
<accession>W2RK71</accession>
<dbReference type="Pfam" id="PF07690">
    <property type="entry name" value="MFS_1"/>
    <property type="match status" value="1"/>
</dbReference>
<evidence type="ECO:0000256" key="3">
    <source>
        <dbReference type="ARBA" id="ARBA00022692"/>
    </source>
</evidence>
<dbReference type="InterPro" id="IPR020846">
    <property type="entry name" value="MFS_dom"/>
</dbReference>
<dbReference type="FunFam" id="1.20.1250.20:FF:000057">
    <property type="entry name" value="MFS general substrate transporter"/>
    <property type="match status" value="1"/>
</dbReference>
<dbReference type="PANTHER" id="PTHR43791:SF13">
    <property type="entry name" value="MAJOR FACILITATOR SUPERFAMILY (MFS) PROFILE DOMAIN-CONTAINING PROTEIN"/>
    <property type="match status" value="1"/>
</dbReference>
<evidence type="ECO:0000259" key="7">
    <source>
        <dbReference type="PROSITE" id="PS50850"/>
    </source>
</evidence>
<keyword evidence="3 6" id="KW-0812">Transmembrane</keyword>